<evidence type="ECO:0000256" key="2">
    <source>
        <dbReference type="SAM" id="Phobius"/>
    </source>
</evidence>
<proteinExistence type="predicted"/>
<feature type="region of interest" description="Disordered" evidence="1">
    <location>
        <begin position="266"/>
        <end position="297"/>
    </location>
</feature>
<feature type="transmembrane region" description="Helical" evidence="2">
    <location>
        <begin position="110"/>
        <end position="131"/>
    </location>
</feature>
<protein>
    <submittedName>
        <fullName evidence="3">Uncharacterized protein</fullName>
    </submittedName>
</protein>
<feature type="transmembrane region" description="Helical" evidence="2">
    <location>
        <begin position="159"/>
        <end position="184"/>
    </location>
</feature>
<dbReference type="InterPro" id="IPR019425">
    <property type="entry name" value="7TM_GPCR_serpentine_rcpt_Srt"/>
</dbReference>
<keyword evidence="2" id="KW-1133">Transmembrane helix</keyword>
<feature type="transmembrane region" description="Helical" evidence="2">
    <location>
        <begin position="80"/>
        <end position="98"/>
    </location>
</feature>
<dbReference type="PANTHER" id="PTHR23021:SF26">
    <property type="entry name" value="SERPENTINE RECEPTOR, CLASS T"/>
    <property type="match status" value="1"/>
</dbReference>
<sequence>MQVAIGIVYTILPLILVPIYARIIYILATQKKYRSLECYRIIILIGIVHCVTVTPGYTMAGVAHILNYDPFNMASSLIKLYPAGFRIEVLLSFALAMNRLKIICELRYPNFVHTLIIALACIVGVAFFALLHTPWTDYIVTPGEYLAKYDMRREYSKTVMFVGSYFLSVPTFITMLVYLVIIGYLLRIRFTTQTRMKRAHERNVFIYAFTRFVVDFTLIVIYQYSGLPHVPEFDVPLTIGIILSSLFIPPALYLILYKIRNMHSKRRQSQEQKSGEVPQKKLKSQSSMEQEGTTENAADEAQELLLQNIEPATESAADLDTSALREKLSSFKNIDEKSPSNTGTFVVINAVFYNPGEKPGFFNDLCELIAMEKEESMLKIVAYGGAANKCRNLKLGDVIHLDKFGCKHDDYAHFFLSKCAFDLVIDEKTVLTVIQTESALWKHHFELMKSNVMSSSWLVQYGGYIATLRLDHIAFPKEVTCRDHHKTYVASYMFMTSDAESVQISFYDHQLDKLAALEKNEVYEIENCHLKEKQTSEFAKFQFAEPKKIFLKKMSDDDQMEHLYDMVVLSEINVDRDPYRIYGMKLHILEKFTNKPNVCAVHNTHTGIVTDGTLTESFLNCAVLDIISIQFDECWKQGFAIQGLFQAYTDGMTYYMI</sequence>
<accession>A0AA39MBA9</accession>
<keyword evidence="2" id="KW-0812">Transmembrane</keyword>
<dbReference type="SUPFAM" id="SSF81321">
    <property type="entry name" value="Family A G protein-coupled receptor-like"/>
    <property type="match status" value="1"/>
</dbReference>
<name>A0AA39MBA9_9BILA</name>
<organism evidence="3 4">
    <name type="scientific">Steinernema hermaphroditum</name>
    <dbReference type="NCBI Taxonomy" id="289476"/>
    <lineage>
        <taxon>Eukaryota</taxon>
        <taxon>Metazoa</taxon>
        <taxon>Ecdysozoa</taxon>
        <taxon>Nematoda</taxon>
        <taxon>Chromadorea</taxon>
        <taxon>Rhabditida</taxon>
        <taxon>Tylenchina</taxon>
        <taxon>Panagrolaimomorpha</taxon>
        <taxon>Strongyloidoidea</taxon>
        <taxon>Steinernematidae</taxon>
        <taxon>Steinernema</taxon>
    </lineage>
</organism>
<gene>
    <name evidence="3" type="ORF">QR680_010209</name>
</gene>
<evidence type="ECO:0000313" key="3">
    <source>
        <dbReference type="EMBL" id="KAK0427399.1"/>
    </source>
</evidence>
<feature type="transmembrane region" description="Helical" evidence="2">
    <location>
        <begin position="6"/>
        <end position="27"/>
    </location>
</feature>
<feature type="transmembrane region" description="Helical" evidence="2">
    <location>
        <begin position="39"/>
        <end position="60"/>
    </location>
</feature>
<evidence type="ECO:0000256" key="1">
    <source>
        <dbReference type="SAM" id="MobiDB-lite"/>
    </source>
</evidence>
<feature type="transmembrane region" description="Helical" evidence="2">
    <location>
        <begin position="237"/>
        <end position="257"/>
    </location>
</feature>
<dbReference type="Proteomes" id="UP001175271">
    <property type="component" value="Unassembled WGS sequence"/>
</dbReference>
<keyword evidence="2" id="KW-0472">Membrane</keyword>
<feature type="transmembrane region" description="Helical" evidence="2">
    <location>
        <begin position="204"/>
        <end position="225"/>
    </location>
</feature>
<reference evidence="3" key="1">
    <citation type="submission" date="2023-06" db="EMBL/GenBank/DDBJ databases">
        <title>Genomic analysis of the entomopathogenic nematode Steinernema hermaphroditum.</title>
        <authorList>
            <person name="Schwarz E.M."/>
            <person name="Heppert J.K."/>
            <person name="Baniya A."/>
            <person name="Schwartz H.T."/>
            <person name="Tan C.-H."/>
            <person name="Antoshechkin I."/>
            <person name="Sternberg P.W."/>
            <person name="Goodrich-Blair H."/>
            <person name="Dillman A.R."/>
        </authorList>
    </citation>
    <scope>NUCLEOTIDE SEQUENCE</scope>
    <source>
        <strain evidence="3">PS9179</strain>
        <tissue evidence="3">Whole animal</tissue>
    </source>
</reference>
<dbReference type="AlphaFoldDB" id="A0AA39MBA9"/>
<keyword evidence="4" id="KW-1185">Reference proteome</keyword>
<evidence type="ECO:0000313" key="4">
    <source>
        <dbReference type="Proteomes" id="UP001175271"/>
    </source>
</evidence>
<dbReference type="EMBL" id="JAUCMV010000001">
    <property type="protein sequence ID" value="KAK0427399.1"/>
    <property type="molecule type" value="Genomic_DNA"/>
</dbReference>
<feature type="compositionally biased region" description="Polar residues" evidence="1">
    <location>
        <begin position="284"/>
        <end position="296"/>
    </location>
</feature>
<comment type="caution">
    <text evidence="3">The sequence shown here is derived from an EMBL/GenBank/DDBJ whole genome shotgun (WGS) entry which is preliminary data.</text>
</comment>
<dbReference type="PANTHER" id="PTHR23021">
    <property type="entry name" value="SERPENTINE RECEPTOR, CLASS T"/>
    <property type="match status" value="1"/>
</dbReference>